<dbReference type="FunFam" id="3.80.10.10:FF:000405">
    <property type="entry name" value="Plant intracellular Ras-group-related LRR protein 4"/>
    <property type="match status" value="1"/>
</dbReference>
<feature type="domain" description="Disease resistance R13L4/SHOC-2-like LRR" evidence="5">
    <location>
        <begin position="281"/>
        <end position="404"/>
    </location>
</feature>
<reference evidence="6 7" key="1">
    <citation type="submission" date="2024-05" db="EMBL/GenBank/DDBJ databases">
        <title>De novo assembly of an allotetraploid wild potato.</title>
        <authorList>
            <person name="Hosaka A.J."/>
        </authorList>
    </citation>
    <scope>NUCLEOTIDE SEQUENCE [LARGE SCALE GENOMIC DNA]</scope>
    <source>
        <tissue evidence="6">Young leaves</tissue>
    </source>
</reference>
<dbReference type="Pfam" id="PF23598">
    <property type="entry name" value="LRR_14"/>
    <property type="match status" value="1"/>
</dbReference>
<comment type="similarity">
    <text evidence="3">Belongs to the SHOC2 family.</text>
</comment>
<dbReference type="AlphaFoldDB" id="A0ABD2TVA0"/>
<dbReference type="SMART" id="SM00369">
    <property type="entry name" value="LRR_TYP"/>
    <property type="match status" value="9"/>
</dbReference>
<evidence type="ECO:0000256" key="3">
    <source>
        <dbReference type="ARBA" id="ARBA00023786"/>
    </source>
</evidence>
<comment type="caution">
    <text evidence="6">The sequence shown here is derived from an EMBL/GenBank/DDBJ whole genome shotgun (WGS) entry which is preliminary data.</text>
</comment>
<comment type="function">
    <text evidence="4">Leucine-rich repeat protein that likely mediates protein interactions, possibly in the context of signal transduction.</text>
</comment>
<dbReference type="PANTHER" id="PTHR48051">
    <property type="match status" value="1"/>
</dbReference>
<evidence type="ECO:0000256" key="2">
    <source>
        <dbReference type="ARBA" id="ARBA00022737"/>
    </source>
</evidence>
<protein>
    <recommendedName>
        <fullName evidence="5">Disease resistance R13L4/SHOC-2-like LRR domain-containing protein</fullName>
    </recommendedName>
</protein>
<dbReference type="SUPFAM" id="SSF52058">
    <property type="entry name" value="L domain-like"/>
    <property type="match status" value="1"/>
</dbReference>
<dbReference type="SMART" id="SM00364">
    <property type="entry name" value="LRR_BAC"/>
    <property type="match status" value="9"/>
</dbReference>
<dbReference type="Gene3D" id="3.80.10.10">
    <property type="entry name" value="Ribonuclease Inhibitor"/>
    <property type="match status" value="1"/>
</dbReference>
<proteinExistence type="inferred from homology"/>
<dbReference type="InterPro" id="IPR001611">
    <property type="entry name" value="Leu-rich_rpt"/>
</dbReference>
<evidence type="ECO:0000313" key="7">
    <source>
        <dbReference type="Proteomes" id="UP001627284"/>
    </source>
</evidence>
<dbReference type="GO" id="GO:0006952">
    <property type="term" value="P:defense response"/>
    <property type="evidence" value="ECO:0007669"/>
    <property type="project" value="UniProtKB-ARBA"/>
</dbReference>
<dbReference type="PROSITE" id="PS51450">
    <property type="entry name" value="LRR"/>
    <property type="match status" value="3"/>
</dbReference>
<keyword evidence="2" id="KW-0677">Repeat</keyword>
<sequence length="514" mass="58036">FFFAPMATPITKTPSPACTKIIEEITRIYKSLPPRPSILEIEASISVIKSVETKEKIELDEISKKVVEIEENVPAELFSVLQQVRKAMVLFQSKEQRKEAVQLIELDKTYQDFDVLIQEATQLISGDTQMGKINSFEDPIGEIGKKNEILMKGLVTSCELITVSSSGIKHKEKYSLMKVAALIENAAKTRARVVDLHNKLMDKIEWLPLSLGKLVNVTELNVADNQIMALPTTIGSLNALTKLDLHSNQIINLPDSFGELINLTDLDLHANRLKSLPASFRNLVNLIDLDLGSNRFAHLPDFVGNLTSLKRLNVETNQLEELPYTIGFCSSLVELRLDFNQLKALPEAMGMLEHLEILTLHINRVKGLPTTMGNLSHLRELDVSFNEVENIPETFCFAVSLEKLNLANNFADLKTLPRSIGNLENLEELDISNSQIRTLPDSFRLLSKLKTFRADETPLEVPPRQIIKLGAQVVVEYMAEFVAKNELQLQRPKRRRAFFSLSCLFPNTERKRRI</sequence>
<name>A0ABD2TVA0_9SOLN</name>
<gene>
    <name evidence="6" type="ORF">AABB24_013678</name>
</gene>
<dbReference type="Proteomes" id="UP001627284">
    <property type="component" value="Unassembled WGS sequence"/>
</dbReference>
<dbReference type="EMBL" id="JBJKTR010000008">
    <property type="protein sequence ID" value="KAL3360364.1"/>
    <property type="molecule type" value="Genomic_DNA"/>
</dbReference>
<dbReference type="InterPro" id="IPR003591">
    <property type="entry name" value="Leu-rich_rpt_typical-subtyp"/>
</dbReference>
<accession>A0ABD2TVA0</accession>
<dbReference type="InterPro" id="IPR055414">
    <property type="entry name" value="LRR_R13L4/SHOC2-like"/>
</dbReference>
<evidence type="ECO:0000256" key="4">
    <source>
        <dbReference type="ARBA" id="ARBA00037519"/>
    </source>
</evidence>
<dbReference type="InterPro" id="IPR050216">
    <property type="entry name" value="LRR_domain-containing"/>
</dbReference>
<dbReference type="PANTHER" id="PTHR48051:SF54">
    <property type="entry name" value="LEUCINE-RICH REPEAT-CONTAINING PROTEIN"/>
    <property type="match status" value="1"/>
</dbReference>
<evidence type="ECO:0000259" key="5">
    <source>
        <dbReference type="Pfam" id="PF23598"/>
    </source>
</evidence>
<feature type="non-terminal residue" evidence="6">
    <location>
        <position position="1"/>
    </location>
</feature>
<evidence type="ECO:0000313" key="6">
    <source>
        <dbReference type="EMBL" id="KAL3360364.1"/>
    </source>
</evidence>
<evidence type="ECO:0000256" key="1">
    <source>
        <dbReference type="ARBA" id="ARBA00022614"/>
    </source>
</evidence>
<organism evidence="6 7">
    <name type="scientific">Solanum stoloniferum</name>
    <dbReference type="NCBI Taxonomy" id="62892"/>
    <lineage>
        <taxon>Eukaryota</taxon>
        <taxon>Viridiplantae</taxon>
        <taxon>Streptophyta</taxon>
        <taxon>Embryophyta</taxon>
        <taxon>Tracheophyta</taxon>
        <taxon>Spermatophyta</taxon>
        <taxon>Magnoliopsida</taxon>
        <taxon>eudicotyledons</taxon>
        <taxon>Gunneridae</taxon>
        <taxon>Pentapetalae</taxon>
        <taxon>asterids</taxon>
        <taxon>lamiids</taxon>
        <taxon>Solanales</taxon>
        <taxon>Solanaceae</taxon>
        <taxon>Solanoideae</taxon>
        <taxon>Solaneae</taxon>
        <taxon>Solanum</taxon>
    </lineage>
</organism>
<dbReference type="InterPro" id="IPR032675">
    <property type="entry name" value="LRR_dom_sf"/>
</dbReference>
<dbReference type="Pfam" id="PF00560">
    <property type="entry name" value="LRR_1"/>
    <property type="match status" value="2"/>
</dbReference>
<keyword evidence="7" id="KW-1185">Reference proteome</keyword>
<dbReference type="GO" id="GO:0051707">
    <property type="term" value="P:response to other organism"/>
    <property type="evidence" value="ECO:0007669"/>
    <property type="project" value="UniProtKB-ARBA"/>
</dbReference>
<keyword evidence="1" id="KW-0433">Leucine-rich repeat</keyword>